<gene>
    <name evidence="6" type="ORF">MFP26_17725</name>
</gene>
<evidence type="ECO:0000259" key="5">
    <source>
        <dbReference type="PROSITE" id="PS50931"/>
    </source>
</evidence>
<dbReference type="RefSeq" id="WP_249245661.1">
    <property type="nucleotide sequence ID" value="NZ_JAKPBZ010000114.1"/>
</dbReference>
<dbReference type="Proteomes" id="UP001203069">
    <property type="component" value="Unassembled WGS sequence"/>
</dbReference>
<dbReference type="PANTHER" id="PTHR30579">
    <property type="entry name" value="TRANSCRIPTIONAL REGULATOR"/>
    <property type="match status" value="1"/>
</dbReference>
<keyword evidence="3" id="KW-0238">DNA-binding</keyword>
<dbReference type="Gene3D" id="1.10.10.10">
    <property type="entry name" value="Winged helix-like DNA-binding domain superfamily/Winged helix DNA-binding domain"/>
    <property type="match status" value="1"/>
</dbReference>
<dbReference type="Pfam" id="PF00126">
    <property type="entry name" value="HTH_1"/>
    <property type="match status" value="1"/>
</dbReference>
<evidence type="ECO:0000256" key="3">
    <source>
        <dbReference type="ARBA" id="ARBA00023125"/>
    </source>
</evidence>
<protein>
    <submittedName>
        <fullName evidence="6">LysR substrate-binding domain-containing protein</fullName>
    </submittedName>
</protein>
<evidence type="ECO:0000256" key="2">
    <source>
        <dbReference type="ARBA" id="ARBA00023015"/>
    </source>
</evidence>
<comment type="caution">
    <text evidence="6">The sequence shown here is derived from an EMBL/GenBank/DDBJ whole genome shotgun (WGS) entry which is preliminary data.</text>
</comment>
<comment type="similarity">
    <text evidence="1">Belongs to the LysR transcriptional regulatory family.</text>
</comment>
<proteinExistence type="inferred from homology"/>
<dbReference type="Gene3D" id="3.40.190.10">
    <property type="entry name" value="Periplasmic binding protein-like II"/>
    <property type="match status" value="2"/>
</dbReference>
<evidence type="ECO:0000313" key="7">
    <source>
        <dbReference type="Proteomes" id="UP001203069"/>
    </source>
</evidence>
<dbReference type="EMBL" id="JAKPBZ010000114">
    <property type="protein sequence ID" value="MCL2894518.1"/>
    <property type="molecule type" value="Genomic_DNA"/>
</dbReference>
<dbReference type="SUPFAM" id="SSF53850">
    <property type="entry name" value="Periplasmic binding protein-like II"/>
    <property type="match status" value="1"/>
</dbReference>
<keyword evidence="7" id="KW-1185">Reference proteome</keyword>
<feature type="domain" description="HTH lysR-type" evidence="5">
    <location>
        <begin position="5"/>
        <end position="62"/>
    </location>
</feature>
<dbReference type="Pfam" id="PF03466">
    <property type="entry name" value="LysR_substrate"/>
    <property type="match status" value="1"/>
</dbReference>
<evidence type="ECO:0000313" key="6">
    <source>
        <dbReference type="EMBL" id="MCL2894518.1"/>
    </source>
</evidence>
<dbReference type="InterPro" id="IPR000847">
    <property type="entry name" value="LysR_HTH_N"/>
</dbReference>
<dbReference type="SUPFAM" id="SSF46785">
    <property type="entry name" value="Winged helix' DNA-binding domain"/>
    <property type="match status" value="1"/>
</dbReference>
<dbReference type="PROSITE" id="PS50931">
    <property type="entry name" value="HTH_LYSR"/>
    <property type="match status" value="1"/>
</dbReference>
<keyword evidence="4" id="KW-0804">Transcription</keyword>
<evidence type="ECO:0000256" key="4">
    <source>
        <dbReference type="ARBA" id="ARBA00023163"/>
    </source>
</evidence>
<dbReference type="InterPro" id="IPR050176">
    <property type="entry name" value="LTTR"/>
</dbReference>
<name>A0ABT0MXE7_9GAMM</name>
<dbReference type="InterPro" id="IPR036388">
    <property type="entry name" value="WH-like_DNA-bd_sf"/>
</dbReference>
<dbReference type="PANTHER" id="PTHR30579:SF7">
    <property type="entry name" value="HTH-TYPE TRANSCRIPTIONAL REGULATOR LRHA-RELATED"/>
    <property type="match status" value="1"/>
</dbReference>
<evidence type="ECO:0000256" key="1">
    <source>
        <dbReference type="ARBA" id="ARBA00009437"/>
    </source>
</evidence>
<accession>A0ABT0MXE7</accession>
<keyword evidence="2" id="KW-0805">Transcription regulation</keyword>
<dbReference type="InterPro" id="IPR036390">
    <property type="entry name" value="WH_DNA-bd_sf"/>
</dbReference>
<dbReference type="InterPro" id="IPR005119">
    <property type="entry name" value="LysR_subst-bd"/>
</dbReference>
<sequence>MGKGLDIDVLRTFHAVARFGRFKDAAAYVHRSASAVTTQIQKLEEKVGQQLFVRSNQFVELTQAGRRLLGEATHFLMAHDRLLATLSPRLMSGKVRLGIPDGYAEKFMTDFLPLFVASNPQLELEVEARSSGELLELFSRQQLDLTLAVSREDLAQGEKLCSTQPRWAAAPGFTRDAALPLPIALQLKGCPYREIALSTLKAQGINYRILLESANWQAVLACMRSGLAVGISEFLDAEDASLAFVQGLDMPSLPEHQVYLLTDTSHHAALHLHDMLKSTFQIEGGSLAARSAASLVRID</sequence>
<reference evidence="6 7" key="1">
    <citation type="submission" date="2022-02" db="EMBL/GenBank/DDBJ databases">
        <title>Description of Brenneria tiliae sp. nov. isolated from symptomatic Tilia x moltkei and Tilia x europaea trees in the UK.</title>
        <authorList>
            <person name="Kile H."/>
        </authorList>
    </citation>
    <scope>NUCLEOTIDE SEQUENCE [LARGE SCALE GENOMIC DNA]</scope>
    <source>
        <strain evidence="6 7">MC1SB4.1</strain>
    </source>
</reference>
<organism evidence="6 7">
    <name type="scientific">Brenneria tiliae</name>
    <dbReference type="NCBI Taxonomy" id="2914984"/>
    <lineage>
        <taxon>Bacteria</taxon>
        <taxon>Pseudomonadati</taxon>
        <taxon>Pseudomonadota</taxon>
        <taxon>Gammaproteobacteria</taxon>
        <taxon>Enterobacterales</taxon>
        <taxon>Pectobacteriaceae</taxon>
        <taxon>Brenneria</taxon>
    </lineage>
</organism>